<dbReference type="PANTHER" id="PTHR30482">
    <property type="entry name" value="HIGH-AFFINITY BRANCHED-CHAIN AMINO ACID TRANSPORT SYSTEM PERMEASE"/>
    <property type="match status" value="1"/>
</dbReference>
<feature type="transmembrane region" description="Helical" evidence="6">
    <location>
        <begin position="213"/>
        <end position="234"/>
    </location>
</feature>
<evidence type="ECO:0000256" key="6">
    <source>
        <dbReference type="SAM" id="Phobius"/>
    </source>
</evidence>
<keyword evidence="2" id="KW-1003">Cell membrane</keyword>
<dbReference type="GO" id="GO:0015658">
    <property type="term" value="F:branched-chain amino acid transmembrane transporter activity"/>
    <property type="evidence" value="ECO:0007669"/>
    <property type="project" value="InterPro"/>
</dbReference>
<evidence type="ECO:0000256" key="2">
    <source>
        <dbReference type="ARBA" id="ARBA00022475"/>
    </source>
</evidence>
<comment type="subcellular location">
    <subcellularLocation>
        <location evidence="1">Cell membrane</location>
        <topology evidence="1">Multi-pass membrane protein</topology>
    </subcellularLocation>
</comment>
<dbReference type="InterPro" id="IPR043428">
    <property type="entry name" value="LivM-like"/>
</dbReference>
<feature type="transmembrane region" description="Helical" evidence="6">
    <location>
        <begin position="115"/>
        <end position="132"/>
    </location>
</feature>
<keyword evidence="3 6" id="KW-0812">Transmembrane</keyword>
<feature type="transmembrane region" description="Helical" evidence="6">
    <location>
        <begin position="296"/>
        <end position="316"/>
    </location>
</feature>
<keyword evidence="4 6" id="KW-1133">Transmembrane helix</keyword>
<dbReference type="InterPro" id="IPR001851">
    <property type="entry name" value="ABC_transp_permease"/>
</dbReference>
<evidence type="ECO:0000256" key="4">
    <source>
        <dbReference type="ARBA" id="ARBA00022989"/>
    </source>
</evidence>
<name>A0A0M7GGJ3_9BORD</name>
<dbReference type="RefSeq" id="WP_197085646.1">
    <property type="nucleotide sequence ID" value="NZ_CAJGUP010000156.1"/>
</dbReference>
<evidence type="ECO:0000313" key="8">
    <source>
        <dbReference type="Proteomes" id="UP000053096"/>
    </source>
</evidence>
<reference evidence="7 8" key="1">
    <citation type="submission" date="2015-09" db="EMBL/GenBank/DDBJ databases">
        <authorList>
            <person name="Jackson K.R."/>
            <person name="Lunt B.L."/>
            <person name="Fisher J.N.B."/>
            <person name="Gardner A.V."/>
            <person name="Bailey M.E."/>
            <person name="Deus L.M."/>
            <person name="Earl A.S."/>
            <person name="Gibby P.D."/>
            <person name="Hartmann K.A."/>
            <person name="Liu J.E."/>
            <person name="Manci A.M."/>
            <person name="Nielsen D.A."/>
            <person name="Solomon M.B."/>
            <person name="Breakwell D.P."/>
            <person name="Burnett S.H."/>
            <person name="Grose J.H."/>
        </authorList>
    </citation>
    <scope>NUCLEOTIDE SEQUENCE [LARGE SCALE GENOMIC DNA]</scope>
    <source>
        <strain evidence="7 8">2789STDY5608636</strain>
    </source>
</reference>
<evidence type="ECO:0000256" key="3">
    <source>
        <dbReference type="ARBA" id="ARBA00022692"/>
    </source>
</evidence>
<feature type="transmembrane region" description="Helical" evidence="6">
    <location>
        <begin position="62"/>
        <end position="81"/>
    </location>
</feature>
<evidence type="ECO:0000313" key="7">
    <source>
        <dbReference type="EMBL" id="CUI94175.1"/>
    </source>
</evidence>
<sequence>MSHSSSLRVARQALPLLCLLALAAFAFIGGDYYTGLALKIMIYSIFALGLQLLVGSAGLVSLGQAAFFGLGAYAAALLSPAGSAASLWWLLPAALAAAGLYALVTGALALRTKGIYFIMVTLAFSQMAYYVMHDTKLGGGSDGIYLYFRPEPAIGGWLPFDLSEARSFYFFVLGCLAAAWIFLALLRRSPFGAALTGIGINEQRMRAAGYASYPYKLAAYVIAAVLAGLAGFLYALKDGFVTPELLAWEQSALVLLMVILGGQTRQGGAVLGAAALLLLQEVFQSQEIFGGFADHWHLPLGLSIIALVAWLPQGLIGLAGQFRRKPAADQAAGDTLPVSGDSHA</sequence>
<feature type="transmembrane region" description="Helical" evidence="6">
    <location>
        <begin position="36"/>
        <end position="55"/>
    </location>
</feature>
<dbReference type="PANTHER" id="PTHR30482:SF17">
    <property type="entry name" value="ABC TRANSPORTER ATP-BINDING PROTEIN"/>
    <property type="match status" value="1"/>
</dbReference>
<dbReference type="AlphaFoldDB" id="A0A0M7GGJ3"/>
<dbReference type="Proteomes" id="UP000053096">
    <property type="component" value="Unassembled WGS sequence"/>
</dbReference>
<dbReference type="Pfam" id="PF02653">
    <property type="entry name" value="BPD_transp_2"/>
    <property type="match status" value="1"/>
</dbReference>
<organism evidence="7 8">
    <name type="scientific">Bordetella pseudohinzii</name>
    <dbReference type="NCBI Taxonomy" id="1331258"/>
    <lineage>
        <taxon>Bacteria</taxon>
        <taxon>Pseudomonadati</taxon>
        <taxon>Pseudomonadota</taxon>
        <taxon>Betaproteobacteria</taxon>
        <taxon>Burkholderiales</taxon>
        <taxon>Alcaligenaceae</taxon>
        <taxon>Bordetella</taxon>
    </lineage>
</organism>
<feature type="transmembrane region" description="Helical" evidence="6">
    <location>
        <begin position="167"/>
        <end position="186"/>
    </location>
</feature>
<keyword evidence="5 6" id="KW-0472">Membrane</keyword>
<evidence type="ECO:0000256" key="5">
    <source>
        <dbReference type="ARBA" id="ARBA00023136"/>
    </source>
</evidence>
<protein>
    <submittedName>
        <fullName evidence="7">Leucine/isoleucine/valine transporter permease subunit</fullName>
    </submittedName>
</protein>
<feature type="transmembrane region" description="Helical" evidence="6">
    <location>
        <begin position="87"/>
        <end position="108"/>
    </location>
</feature>
<proteinExistence type="predicted"/>
<evidence type="ECO:0000256" key="1">
    <source>
        <dbReference type="ARBA" id="ARBA00004651"/>
    </source>
</evidence>
<dbReference type="EMBL" id="CYTV01000008">
    <property type="protein sequence ID" value="CUI94175.1"/>
    <property type="molecule type" value="Genomic_DNA"/>
</dbReference>
<accession>A0A0M7GGJ3</accession>
<dbReference type="CDD" id="cd06581">
    <property type="entry name" value="TM_PBP1_LivM_like"/>
    <property type="match status" value="1"/>
</dbReference>
<dbReference type="GO" id="GO:0005886">
    <property type="term" value="C:plasma membrane"/>
    <property type="evidence" value="ECO:0007669"/>
    <property type="project" value="UniProtKB-SubCell"/>
</dbReference>
<gene>
    <name evidence="7" type="ORF">ERS370011_02964</name>
</gene>